<dbReference type="PANTHER" id="PTHR24110:SF3">
    <property type="entry name" value="CENTROSOMAL PROTEIN OF 78 KDA"/>
    <property type="match status" value="1"/>
</dbReference>
<dbReference type="GO" id="GO:0044782">
    <property type="term" value="P:cilium organization"/>
    <property type="evidence" value="ECO:0007669"/>
    <property type="project" value="TreeGrafter"/>
</dbReference>
<gene>
    <name evidence="1" type="ORF">GE061_004578</name>
</gene>
<reference evidence="1" key="1">
    <citation type="journal article" date="2021" name="Mol. Ecol. Resour.">
        <title>Apolygus lucorum genome provides insights into omnivorousness and mesophyll feeding.</title>
        <authorList>
            <person name="Liu Y."/>
            <person name="Liu H."/>
            <person name="Wang H."/>
            <person name="Huang T."/>
            <person name="Liu B."/>
            <person name="Yang B."/>
            <person name="Yin L."/>
            <person name="Li B."/>
            <person name="Zhang Y."/>
            <person name="Zhang S."/>
            <person name="Jiang F."/>
            <person name="Zhang X."/>
            <person name="Ren Y."/>
            <person name="Wang B."/>
            <person name="Wang S."/>
            <person name="Lu Y."/>
            <person name="Wu K."/>
            <person name="Fan W."/>
            <person name="Wang G."/>
        </authorList>
    </citation>
    <scope>NUCLEOTIDE SEQUENCE</scope>
    <source>
        <strain evidence="1">12Hb</strain>
    </source>
</reference>
<evidence type="ECO:0000313" key="2">
    <source>
        <dbReference type="Proteomes" id="UP000466442"/>
    </source>
</evidence>
<dbReference type="InterPro" id="IPR032675">
    <property type="entry name" value="LRR_dom_sf"/>
</dbReference>
<protein>
    <submittedName>
        <fullName evidence="1">Uncharacterized protein</fullName>
    </submittedName>
</protein>
<dbReference type="AlphaFoldDB" id="A0A8S9WZ38"/>
<comment type="caution">
    <text evidence="1">The sequence shown here is derived from an EMBL/GenBank/DDBJ whole genome shotgun (WGS) entry which is preliminary data.</text>
</comment>
<sequence length="280" mass="31255">MTPGSMEATRDLGPRIKGGELNYVCDKATLEEIKVALEVVRDQRLTKLSYTTRVTPVIVEEDVDTLGKAKEAGSRALFSSYVLERTCKIIGERVQKSMEELDLEGMPVGRWMKALSLDLSATLRKLSLRHCRIGDEGCKSLRSSGLTTCLKELDLTGCVISNTGAGSLATLIASQSFRRVIDPDFRGVQKLVLSYNEIGNQGYSKLVDAILNDYWIKSVELRSCKITIPCDALRLALVNKEIEVFDLRDNPMPSKAVVEEVIRILKTRHPNEVSTYAWRE</sequence>
<dbReference type="Pfam" id="PF13516">
    <property type="entry name" value="LRR_6"/>
    <property type="match status" value="3"/>
</dbReference>
<dbReference type="SUPFAM" id="SSF52047">
    <property type="entry name" value="RNI-like"/>
    <property type="match status" value="1"/>
</dbReference>
<accession>A0A8S9WZ38</accession>
<dbReference type="OrthoDB" id="78308at2759"/>
<keyword evidence="2" id="KW-1185">Reference proteome</keyword>
<dbReference type="InterPro" id="IPR001611">
    <property type="entry name" value="Leu-rich_rpt"/>
</dbReference>
<organism evidence="1 2">
    <name type="scientific">Apolygus lucorum</name>
    <name type="common">Small green plant bug</name>
    <name type="synonym">Lygocoris lucorum</name>
    <dbReference type="NCBI Taxonomy" id="248454"/>
    <lineage>
        <taxon>Eukaryota</taxon>
        <taxon>Metazoa</taxon>
        <taxon>Ecdysozoa</taxon>
        <taxon>Arthropoda</taxon>
        <taxon>Hexapoda</taxon>
        <taxon>Insecta</taxon>
        <taxon>Pterygota</taxon>
        <taxon>Neoptera</taxon>
        <taxon>Paraneoptera</taxon>
        <taxon>Hemiptera</taxon>
        <taxon>Heteroptera</taxon>
        <taxon>Panheteroptera</taxon>
        <taxon>Cimicomorpha</taxon>
        <taxon>Miridae</taxon>
        <taxon>Mirini</taxon>
        <taxon>Apolygus</taxon>
    </lineage>
</organism>
<dbReference type="GO" id="GO:0005813">
    <property type="term" value="C:centrosome"/>
    <property type="evidence" value="ECO:0007669"/>
    <property type="project" value="TreeGrafter"/>
</dbReference>
<dbReference type="EMBL" id="WIXP02000012">
    <property type="protein sequence ID" value="KAF6202180.1"/>
    <property type="molecule type" value="Genomic_DNA"/>
</dbReference>
<dbReference type="PANTHER" id="PTHR24110">
    <property type="entry name" value="CENTROSOMAL PROTEIN OF 78 KDA"/>
    <property type="match status" value="1"/>
</dbReference>
<dbReference type="Proteomes" id="UP000466442">
    <property type="component" value="Linkage Group LG12"/>
</dbReference>
<proteinExistence type="predicted"/>
<evidence type="ECO:0000313" key="1">
    <source>
        <dbReference type="EMBL" id="KAF6202180.1"/>
    </source>
</evidence>
<dbReference type="SMART" id="SM00368">
    <property type="entry name" value="LRR_RI"/>
    <property type="match status" value="3"/>
</dbReference>
<dbReference type="Gene3D" id="3.80.10.10">
    <property type="entry name" value="Ribonuclease Inhibitor"/>
    <property type="match status" value="1"/>
</dbReference>
<dbReference type="GO" id="GO:0036064">
    <property type="term" value="C:ciliary basal body"/>
    <property type="evidence" value="ECO:0007669"/>
    <property type="project" value="TreeGrafter"/>
</dbReference>
<name>A0A8S9WZ38_APOLU</name>